<dbReference type="Pfam" id="PF01575">
    <property type="entry name" value="MaoC_dehydratas"/>
    <property type="match status" value="1"/>
</dbReference>
<comment type="caution">
    <text evidence="3">The sequence shown here is derived from an EMBL/GenBank/DDBJ whole genome shotgun (WGS) entry which is preliminary data.</text>
</comment>
<dbReference type="SUPFAM" id="SSF54637">
    <property type="entry name" value="Thioesterase/thiol ester dehydrase-isomerase"/>
    <property type="match status" value="1"/>
</dbReference>
<gene>
    <name evidence="3" type="ORF">B1813_03825</name>
</gene>
<dbReference type="AlphaFoldDB" id="A0A1V9A9D8"/>
<name>A0A1V9A9D8_SACPI</name>
<dbReference type="RefSeq" id="WP_081190630.1">
    <property type="nucleotide sequence ID" value="NZ_MWIH01000003.1"/>
</dbReference>
<organism evidence="3 4">
    <name type="scientific">Saccharomonospora piscinae</name>
    <dbReference type="NCBI Taxonomy" id="687388"/>
    <lineage>
        <taxon>Bacteria</taxon>
        <taxon>Bacillati</taxon>
        <taxon>Actinomycetota</taxon>
        <taxon>Actinomycetes</taxon>
        <taxon>Pseudonocardiales</taxon>
        <taxon>Pseudonocardiaceae</taxon>
        <taxon>Saccharomonospora</taxon>
    </lineage>
</organism>
<dbReference type="PANTHER" id="PTHR42993">
    <property type="entry name" value="MAOC-LIKE DEHYDRATASE DOMAIN-CONTAINING PROTEIN"/>
    <property type="match status" value="1"/>
</dbReference>
<dbReference type="PANTHER" id="PTHR42993:SF1">
    <property type="entry name" value="MAOC-LIKE DEHYDRATASE DOMAIN-CONTAINING PROTEIN"/>
    <property type="match status" value="1"/>
</dbReference>
<dbReference type="EMBL" id="MWIH01000003">
    <property type="protein sequence ID" value="OQO93678.1"/>
    <property type="molecule type" value="Genomic_DNA"/>
</dbReference>
<dbReference type="Gene3D" id="3.10.129.10">
    <property type="entry name" value="Hotdog Thioesterase"/>
    <property type="match status" value="1"/>
</dbReference>
<protein>
    <submittedName>
        <fullName evidence="3">Dehydratase</fullName>
    </submittedName>
</protein>
<dbReference type="InterPro" id="IPR039375">
    <property type="entry name" value="NodN-like"/>
</dbReference>
<proteinExistence type="inferred from homology"/>
<dbReference type="STRING" id="1962155.B1813_03825"/>
<dbReference type="InterPro" id="IPR002539">
    <property type="entry name" value="MaoC-like_dom"/>
</dbReference>
<feature type="domain" description="MaoC-like" evidence="2">
    <location>
        <begin position="14"/>
        <end position="124"/>
    </location>
</feature>
<evidence type="ECO:0000313" key="3">
    <source>
        <dbReference type="EMBL" id="OQO93678.1"/>
    </source>
</evidence>
<reference evidence="3 4" key="1">
    <citation type="submission" date="2017-02" db="EMBL/GenBank/DDBJ databases">
        <title>Draft genome of Saccharomonospora sp. 154.</title>
        <authorList>
            <person name="Alonso-Carmona G.S."/>
            <person name="De La Haba R."/>
            <person name="Vera-Gargallo B."/>
            <person name="Sandoval-Trujillo A.H."/>
            <person name="Ramirez-Duran N."/>
            <person name="Ventosa A."/>
        </authorList>
    </citation>
    <scope>NUCLEOTIDE SEQUENCE [LARGE SCALE GENOMIC DNA]</scope>
    <source>
        <strain evidence="3 4">LRS4.154</strain>
    </source>
</reference>
<dbReference type="CDD" id="cd03450">
    <property type="entry name" value="NodN"/>
    <property type="match status" value="1"/>
</dbReference>
<evidence type="ECO:0000313" key="4">
    <source>
        <dbReference type="Proteomes" id="UP000192591"/>
    </source>
</evidence>
<accession>A0A1V9A9D8</accession>
<dbReference type="Proteomes" id="UP000192591">
    <property type="component" value="Unassembled WGS sequence"/>
</dbReference>
<comment type="similarity">
    <text evidence="1">Belongs to the enoyl-CoA hydratase/isomerase family.</text>
</comment>
<keyword evidence="4" id="KW-1185">Reference proteome</keyword>
<sequence>MSGVRVFPDLGAFAGAVGEPLGTGEWHTITQEQVDLFADATGDHQWIHVDVERARQGPFGAPVAHGYLTLSLIPQLGAEIYRVEGLRMGINYGLNKVRFPQAVTVGSRIRASADLVSVTETAQGAQAVVRWTLEIEGQAKPACVAETVALLVP</sequence>
<evidence type="ECO:0000256" key="1">
    <source>
        <dbReference type="ARBA" id="ARBA00005254"/>
    </source>
</evidence>
<evidence type="ECO:0000259" key="2">
    <source>
        <dbReference type="Pfam" id="PF01575"/>
    </source>
</evidence>
<dbReference type="InterPro" id="IPR029069">
    <property type="entry name" value="HotDog_dom_sf"/>
</dbReference>